<dbReference type="SMART" id="SM00490">
    <property type="entry name" value="HELICc"/>
    <property type="match status" value="1"/>
</dbReference>
<dbReference type="SMART" id="SM00487">
    <property type="entry name" value="DEXDc"/>
    <property type="match status" value="1"/>
</dbReference>
<feature type="domain" description="Helicase C-terminal" evidence="12">
    <location>
        <begin position="774"/>
        <end position="928"/>
    </location>
</feature>
<dbReference type="Gene3D" id="3.40.50.11180">
    <property type="match status" value="1"/>
</dbReference>
<dbReference type="InterPro" id="IPR005118">
    <property type="entry name" value="TRCF_C"/>
</dbReference>
<comment type="subcellular location">
    <subcellularLocation>
        <location evidence="9">Cytoplasm</location>
    </subcellularLocation>
</comment>
<evidence type="ECO:0000256" key="8">
    <source>
        <dbReference type="ARBA" id="ARBA00023204"/>
    </source>
</evidence>
<keyword evidence="14" id="KW-1185">Reference proteome</keyword>
<dbReference type="SUPFAM" id="SSF143517">
    <property type="entry name" value="TRCF domain-like"/>
    <property type="match status" value="1"/>
</dbReference>
<evidence type="ECO:0000256" key="10">
    <source>
        <dbReference type="SAM" id="MobiDB-lite"/>
    </source>
</evidence>
<dbReference type="PROSITE" id="PS51192">
    <property type="entry name" value="HELICASE_ATP_BIND_1"/>
    <property type="match status" value="1"/>
</dbReference>
<name>A0ABV2NHA0_9HYPH</name>
<keyword evidence="3 9" id="KW-0227">DNA damage</keyword>
<keyword evidence="1 9" id="KW-0963">Cytoplasm</keyword>
<dbReference type="Pfam" id="PF17757">
    <property type="entry name" value="UvrB_inter"/>
    <property type="match status" value="1"/>
</dbReference>
<dbReference type="EC" id="3.6.4.-" evidence="9"/>
<dbReference type="PANTHER" id="PTHR47964:SF1">
    <property type="entry name" value="ATP-DEPENDENT DNA HELICASE HOMOLOG RECG, CHLOROPLASTIC"/>
    <property type="match status" value="1"/>
</dbReference>
<evidence type="ECO:0000259" key="12">
    <source>
        <dbReference type="PROSITE" id="PS51194"/>
    </source>
</evidence>
<dbReference type="Gene3D" id="3.40.50.300">
    <property type="entry name" value="P-loop containing nucleotide triphosphate hydrolases"/>
    <property type="match status" value="2"/>
</dbReference>
<dbReference type="InterPro" id="IPR014001">
    <property type="entry name" value="Helicase_ATP-bd"/>
</dbReference>
<evidence type="ECO:0000256" key="9">
    <source>
        <dbReference type="HAMAP-Rule" id="MF_00969"/>
    </source>
</evidence>
<dbReference type="Gene3D" id="2.40.10.170">
    <property type="match status" value="1"/>
</dbReference>
<comment type="function">
    <text evidence="9">Couples transcription and DNA repair by recognizing RNA polymerase (RNAP) stalled at DNA lesions. Mediates ATP-dependent release of RNAP and its truncated transcript from the DNA, and recruitment of nucleotide excision repair machinery to the damaged site.</text>
</comment>
<keyword evidence="8 9" id="KW-0234">DNA repair</keyword>
<dbReference type="CDD" id="cd17991">
    <property type="entry name" value="DEXHc_TRCF"/>
    <property type="match status" value="1"/>
</dbReference>
<dbReference type="Pfam" id="PF02559">
    <property type="entry name" value="CarD_TRCF_RID"/>
    <property type="match status" value="1"/>
</dbReference>
<dbReference type="InterPro" id="IPR003711">
    <property type="entry name" value="CarD-like/TRCF_RID"/>
</dbReference>
<dbReference type="RefSeq" id="WP_107645313.1">
    <property type="nucleotide sequence ID" value="NZ_JBEPNV010000001.1"/>
</dbReference>
<keyword evidence="7 9" id="KW-0238">DNA-binding</keyword>
<dbReference type="InterPro" id="IPR041471">
    <property type="entry name" value="UvrB_inter"/>
</dbReference>
<evidence type="ECO:0000256" key="7">
    <source>
        <dbReference type="ARBA" id="ARBA00023125"/>
    </source>
</evidence>
<keyword evidence="2 9" id="KW-0547">Nucleotide-binding</keyword>
<dbReference type="InterPro" id="IPR011545">
    <property type="entry name" value="DEAD/DEAH_box_helicase_dom"/>
</dbReference>
<reference evidence="13 14" key="1">
    <citation type="submission" date="2024-06" db="EMBL/GenBank/DDBJ databases">
        <title>Genomics of switchgrass bacterial isolates.</title>
        <authorList>
            <person name="Shade A."/>
        </authorList>
    </citation>
    <scope>NUCLEOTIDE SEQUENCE [LARGE SCALE GENOMIC DNA]</scope>
    <source>
        <strain evidence="13 14">PvP084</strain>
    </source>
</reference>
<gene>
    <name evidence="9" type="primary">mfd</name>
    <name evidence="13" type="ORF">ABIC20_003079</name>
</gene>
<dbReference type="PANTHER" id="PTHR47964">
    <property type="entry name" value="ATP-DEPENDENT DNA HELICASE HOMOLOG RECG, CHLOROPLASTIC"/>
    <property type="match status" value="1"/>
</dbReference>
<organism evidence="13 14">
    <name type="scientific">Methylobacterium radiotolerans</name>
    <dbReference type="NCBI Taxonomy" id="31998"/>
    <lineage>
        <taxon>Bacteria</taxon>
        <taxon>Pseudomonadati</taxon>
        <taxon>Pseudomonadota</taxon>
        <taxon>Alphaproteobacteria</taxon>
        <taxon>Hyphomicrobiales</taxon>
        <taxon>Methylobacteriaceae</taxon>
        <taxon>Methylobacterium</taxon>
    </lineage>
</organism>
<dbReference type="InterPro" id="IPR047112">
    <property type="entry name" value="RecG/Mfd"/>
</dbReference>
<dbReference type="SUPFAM" id="SSF52540">
    <property type="entry name" value="P-loop containing nucleoside triphosphate hydrolases"/>
    <property type="match status" value="2"/>
</dbReference>
<dbReference type="PROSITE" id="PS51194">
    <property type="entry name" value="HELICASE_CTER"/>
    <property type="match status" value="1"/>
</dbReference>
<dbReference type="EMBL" id="JBEPNW010000002">
    <property type="protein sequence ID" value="MET3865770.1"/>
    <property type="molecule type" value="Genomic_DNA"/>
</dbReference>
<dbReference type="SUPFAM" id="SSF141259">
    <property type="entry name" value="CarD-like"/>
    <property type="match status" value="1"/>
</dbReference>
<evidence type="ECO:0000313" key="14">
    <source>
        <dbReference type="Proteomes" id="UP001549119"/>
    </source>
</evidence>
<keyword evidence="5 13" id="KW-0347">Helicase</keyword>
<dbReference type="Proteomes" id="UP001549119">
    <property type="component" value="Unassembled WGS sequence"/>
</dbReference>
<keyword evidence="4 9" id="KW-0378">Hydrolase</keyword>
<evidence type="ECO:0000256" key="1">
    <source>
        <dbReference type="ARBA" id="ARBA00022490"/>
    </source>
</evidence>
<dbReference type="Pfam" id="PF03461">
    <property type="entry name" value="TRCF"/>
    <property type="match status" value="1"/>
</dbReference>
<feature type="region of interest" description="Disordered" evidence="10">
    <location>
        <begin position="462"/>
        <end position="482"/>
    </location>
</feature>
<comment type="similarity">
    <text evidence="9">In the C-terminal section; belongs to the helicase family. RecG subfamily.</text>
</comment>
<evidence type="ECO:0000256" key="5">
    <source>
        <dbReference type="ARBA" id="ARBA00022806"/>
    </source>
</evidence>
<dbReference type="InterPro" id="IPR001650">
    <property type="entry name" value="Helicase_C-like"/>
</dbReference>
<dbReference type="GO" id="GO:0016787">
    <property type="term" value="F:hydrolase activity"/>
    <property type="evidence" value="ECO:0007669"/>
    <property type="project" value="UniProtKB-KW"/>
</dbReference>
<dbReference type="InterPro" id="IPR036101">
    <property type="entry name" value="CarD-like/TRCF_RID_sf"/>
</dbReference>
<dbReference type="InterPro" id="IPR037235">
    <property type="entry name" value="TRCF-like_C_D7"/>
</dbReference>
<dbReference type="Pfam" id="PF00271">
    <property type="entry name" value="Helicase_C"/>
    <property type="match status" value="1"/>
</dbReference>
<evidence type="ECO:0000256" key="4">
    <source>
        <dbReference type="ARBA" id="ARBA00022801"/>
    </source>
</evidence>
<dbReference type="Gene3D" id="3.90.1150.50">
    <property type="entry name" value="Transcription-repair-coupling factor, D7 domain"/>
    <property type="match status" value="1"/>
</dbReference>
<dbReference type="Pfam" id="PF00270">
    <property type="entry name" value="DEAD"/>
    <property type="match status" value="1"/>
</dbReference>
<dbReference type="SMART" id="SM00982">
    <property type="entry name" value="TRCF"/>
    <property type="match status" value="1"/>
</dbReference>
<dbReference type="InterPro" id="IPR027417">
    <property type="entry name" value="P-loop_NTPase"/>
</dbReference>
<protein>
    <recommendedName>
        <fullName evidence="9">Transcription-repair-coupling factor</fullName>
        <shortName evidence="9">TRCF</shortName>
        <ecNumber evidence="9">3.6.4.-</ecNumber>
    </recommendedName>
</protein>
<evidence type="ECO:0000256" key="2">
    <source>
        <dbReference type="ARBA" id="ARBA00022741"/>
    </source>
</evidence>
<dbReference type="HAMAP" id="MF_00969">
    <property type="entry name" value="TRCF"/>
    <property type="match status" value="1"/>
</dbReference>
<evidence type="ECO:0000259" key="11">
    <source>
        <dbReference type="PROSITE" id="PS51192"/>
    </source>
</evidence>
<keyword evidence="6 9" id="KW-0067">ATP-binding</keyword>
<comment type="caution">
    <text evidence="13">The sequence shown here is derived from an EMBL/GenBank/DDBJ whole genome shotgun (WGS) entry which is preliminary data.</text>
</comment>
<comment type="similarity">
    <text evidence="9">In the N-terminal section; belongs to the UvrB family.</text>
</comment>
<sequence>MAKRRTKAGAQQGLEDAPLMPTGALAVALLAFAEGPGPVVHVARDARRLEDLAATLRALEPDARVAVYPEWDCLPFDHASPSRATMGARAAVMRWLTDRNALPDFVLTTAPALVQRVPPPETWASARVTLRVGDPLDVAAATADLKRLGYILDERVDEPGEIAVRGRTVEVFPAAAPRPCRIEHAEGRVTAIRSYDPISQRSVAEADELVIDPATEIILEPGSGQSFEPFTGQEHRLDRYYPRLVTLLDYVPEARLAVEDGTQARIDAFFEQMDEARGRMKGRDAPAGPGAGLYLAPEAWRAIVAAHGRLTATEAAGEPRAMPRFAGERRPGTAFAKVLRARLKAGDVVVLAGSVRPLRRLVRQAGKIAERPIRLIDAWADVAEAAPGDVLALEAPLAAGFRVPEQGASVIAAADLFGPEAAVTGGARAILPMGEVDLRPGDVAVDRDHGLCVFEGLEPVSAPSAAPSAPPSAAPGATQGGAPSEALRLRFAGDAILMVPVTQADRIWRYGSEPDAVTLDKLDGGTWPRRRLEAEATMARTARLMLEAARARRETEAPVLAPPASEMERFAAGFGFAPTPDQAAAVDALMADLASGRPMDRLVCGDVGFGKTEVALRALAAAIFSGRQAALIAPTTVLARQHAETLRRRFGRFGVEVAQLSRLVAPAEAKRVKAGLADGTIRLVVGTHALAGGGVAFADLGLTVIDEEQRFGAKMKADLRRLADGGHVLTLTATPIPRTLQAALVGLQSLSVLATPPALRQPVRTVVAPFDAEAVREALIREHRRGGQSFVVCPRIEDIAPMAERLRALVPGLDILVAHGDLKPSAMDEVMVRFAEGDGDVLLATAIVESGLDVPRANTMLVWEAARFGLAQLHQLRGRVGRGQRRGTVHLLSDPAAPTPAAALQRLRALEALDRLGAGFAVSARDLDLRGAGDLVGEDQAGHAKLVGLGLYQHLLQLALTAAKGERAEDWSPEIELGLPSRIPEDYVPEPEIRLSLYTRLLRLQDAEAIEALAGEVEDRFGAAPAPVLALFDLARLRAACCALGVARLRGGPQGVAADLRPDRPLTAMAAEAGIVLRDGRVVWKRPCPDSAACTALATDLLERIRAVRESAA</sequence>
<dbReference type="InterPro" id="IPR004576">
    <property type="entry name" value="Mfd"/>
</dbReference>
<evidence type="ECO:0000256" key="3">
    <source>
        <dbReference type="ARBA" id="ARBA00022763"/>
    </source>
</evidence>
<dbReference type="SMART" id="SM01058">
    <property type="entry name" value="CarD_TRCF"/>
    <property type="match status" value="1"/>
</dbReference>
<accession>A0ABV2NHA0</accession>
<evidence type="ECO:0000256" key="6">
    <source>
        <dbReference type="ARBA" id="ARBA00022840"/>
    </source>
</evidence>
<proteinExistence type="inferred from homology"/>
<evidence type="ECO:0000313" key="13">
    <source>
        <dbReference type="EMBL" id="MET3865770.1"/>
    </source>
</evidence>
<dbReference type="GO" id="GO:0004386">
    <property type="term" value="F:helicase activity"/>
    <property type="evidence" value="ECO:0007669"/>
    <property type="project" value="UniProtKB-KW"/>
</dbReference>
<feature type="domain" description="Helicase ATP-binding" evidence="11">
    <location>
        <begin position="592"/>
        <end position="753"/>
    </location>
</feature>